<dbReference type="AlphaFoldDB" id="A0A183D138"/>
<evidence type="ECO:0000256" key="1">
    <source>
        <dbReference type="SAM" id="SignalP"/>
    </source>
</evidence>
<evidence type="ECO:0000313" key="5">
    <source>
        <dbReference type="WBParaSite" id="GPUH_0000243401-mRNA-1"/>
    </source>
</evidence>
<evidence type="ECO:0000313" key="4">
    <source>
        <dbReference type="Proteomes" id="UP000271098"/>
    </source>
</evidence>
<protein>
    <submittedName>
        <fullName evidence="5">DB domain-containing protein</fullName>
    </submittedName>
</protein>
<feature type="domain" description="Domain of unknown function DB" evidence="2">
    <location>
        <begin position="48"/>
        <end position="138"/>
    </location>
</feature>
<dbReference type="WBParaSite" id="GPUH_0000243401-mRNA-1">
    <property type="protein sequence ID" value="GPUH_0000243401-mRNA-1"/>
    <property type="gene ID" value="GPUH_0000243401"/>
</dbReference>
<reference evidence="5" key="1">
    <citation type="submission" date="2016-06" db="UniProtKB">
        <authorList>
            <consortium name="WormBaseParasite"/>
        </authorList>
    </citation>
    <scope>IDENTIFICATION</scope>
</reference>
<proteinExistence type="predicted"/>
<feature type="chain" id="PRO_5043138540" evidence="1">
    <location>
        <begin position="26"/>
        <end position="150"/>
    </location>
</feature>
<dbReference type="Proteomes" id="UP000271098">
    <property type="component" value="Unassembled WGS sequence"/>
</dbReference>
<dbReference type="InterPro" id="IPR002602">
    <property type="entry name" value="DB"/>
</dbReference>
<dbReference type="PANTHER" id="PTHR46705">
    <property type="entry name" value="PROTEIN CBG09805"/>
    <property type="match status" value="1"/>
</dbReference>
<evidence type="ECO:0000313" key="3">
    <source>
        <dbReference type="EMBL" id="VDK34159.1"/>
    </source>
</evidence>
<keyword evidence="1" id="KW-0732">Signal</keyword>
<dbReference type="Pfam" id="PF01682">
    <property type="entry name" value="DB"/>
    <property type="match status" value="1"/>
</dbReference>
<dbReference type="EMBL" id="UYRT01003640">
    <property type="protein sequence ID" value="VDK34159.1"/>
    <property type="molecule type" value="Genomic_DNA"/>
</dbReference>
<name>A0A183D138_9BILA</name>
<feature type="signal peptide" evidence="1">
    <location>
        <begin position="1"/>
        <end position="25"/>
    </location>
</feature>
<reference evidence="3 4" key="2">
    <citation type="submission" date="2018-11" db="EMBL/GenBank/DDBJ databases">
        <authorList>
            <consortium name="Pathogen Informatics"/>
        </authorList>
    </citation>
    <scope>NUCLEOTIDE SEQUENCE [LARGE SCALE GENOMIC DNA]</scope>
</reference>
<sequence>MNKNYLKYIIWVAVTWCALVRLVDSKAGDANTKLKKCCKAYEPLQHNKTAVDECLNKFCDFDSLSQTNVLVFLKHCNGTVVGNMFACASSNHDHTPCCKANGVRGRCLEYCSAQDGVPTNYLDYVACLDHFNVIRDCFKNYLDKHPAIKS</sequence>
<evidence type="ECO:0000259" key="2">
    <source>
        <dbReference type="Pfam" id="PF01682"/>
    </source>
</evidence>
<keyword evidence="4" id="KW-1185">Reference proteome</keyword>
<dbReference type="OrthoDB" id="5843172at2759"/>
<gene>
    <name evidence="3" type="ORF">GPUH_LOCUS2429</name>
</gene>
<organism evidence="5">
    <name type="scientific">Gongylonema pulchrum</name>
    <dbReference type="NCBI Taxonomy" id="637853"/>
    <lineage>
        <taxon>Eukaryota</taxon>
        <taxon>Metazoa</taxon>
        <taxon>Ecdysozoa</taxon>
        <taxon>Nematoda</taxon>
        <taxon>Chromadorea</taxon>
        <taxon>Rhabditida</taxon>
        <taxon>Spirurina</taxon>
        <taxon>Spiruromorpha</taxon>
        <taxon>Spiruroidea</taxon>
        <taxon>Gongylonematidae</taxon>
        <taxon>Gongylonema</taxon>
    </lineage>
</organism>
<dbReference type="PANTHER" id="PTHR46705:SF15">
    <property type="entry name" value="DOMAIN OF UNKNOWN FUNCTION DB DOMAIN-CONTAINING PROTEIN"/>
    <property type="match status" value="1"/>
</dbReference>
<accession>A0A183D138</accession>